<dbReference type="EC" id="3.4.17.18" evidence="11"/>
<evidence type="ECO:0000256" key="6">
    <source>
        <dbReference type="ARBA" id="ARBA00022729"/>
    </source>
</evidence>
<keyword evidence="5" id="KW-0479">Metal-binding</keyword>
<comment type="similarity">
    <text evidence="2 12">Belongs to the peptidase M14 family.</text>
</comment>
<evidence type="ECO:0000256" key="11">
    <source>
        <dbReference type="ARBA" id="ARBA00066554"/>
    </source>
</evidence>
<dbReference type="GO" id="GO:0004181">
    <property type="term" value="F:metallocarboxypeptidase activity"/>
    <property type="evidence" value="ECO:0007669"/>
    <property type="project" value="InterPro"/>
</dbReference>
<evidence type="ECO:0000256" key="12">
    <source>
        <dbReference type="PROSITE-ProRule" id="PRU01379"/>
    </source>
</evidence>
<evidence type="ECO:0000313" key="15">
    <source>
        <dbReference type="Proteomes" id="UP000216312"/>
    </source>
</evidence>
<dbReference type="FunFam" id="3.40.630.10:FF:000084">
    <property type="entry name" value="Carboxypeptidase B2"/>
    <property type="match status" value="1"/>
</dbReference>
<evidence type="ECO:0000256" key="10">
    <source>
        <dbReference type="ARBA" id="ARBA00050859"/>
    </source>
</evidence>
<dbReference type="Gene3D" id="3.40.630.10">
    <property type="entry name" value="Zn peptidases"/>
    <property type="match status" value="1"/>
</dbReference>
<evidence type="ECO:0000256" key="1">
    <source>
        <dbReference type="ARBA" id="ARBA00001947"/>
    </source>
</evidence>
<dbReference type="PANTHER" id="PTHR11705:SF143">
    <property type="entry name" value="SLL0236 PROTEIN"/>
    <property type="match status" value="1"/>
</dbReference>
<comment type="caution">
    <text evidence="14">The sequence shown here is derived from an EMBL/GenBank/DDBJ whole genome shotgun (WGS) entry which is preliminary data.</text>
</comment>
<evidence type="ECO:0000256" key="2">
    <source>
        <dbReference type="ARBA" id="ARBA00005988"/>
    </source>
</evidence>
<dbReference type="Proteomes" id="UP000216312">
    <property type="component" value="Unassembled WGS sequence"/>
</dbReference>
<evidence type="ECO:0000256" key="9">
    <source>
        <dbReference type="ARBA" id="ARBA00023049"/>
    </source>
</evidence>
<gene>
    <name evidence="14" type="ORF">CGW93_03765</name>
</gene>
<evidence type="ECO:0000313" key="14">
    <source>
        <dbReference type="EMBL" id="OYV02797.1"/>
    </source>
</evidence>
<dbReference type="CDD" id="cd03859">
    <property type="entry name" value="M14_CPT"/>
    <property type="match status" value="1"/>
</dbReference>
<dbReference type="SUPFAM" id="SSF53187">
    <property type="entry name" value="Zn-dependent exopeptidases"/>
    <property type="match status" value="1"/>
</dbReference>
<keyword evidence="3" id="KW-0121">Carboxypeptidase</keyword>
<dbReference type="PRINTS" id="PR00765">
    <property type="entry name" value="CRBOXYPTASEA"/>
</dbReference>
<dbReference type="PROSITE" id="PS52035">
    <property type="entry name" value="PEPTIDASE_M14"/>
    <property type="match status" value="1"/>
</dbReference>
<proteinExistence type="inferred from homology"/>
<keyword evidence="7" id="KW-0378">Hydrolase</keyword>
<dbReference type="GO" id="GO:0008270">
    <property type="term" value="F:zinc ion binding"/>
    <property type="evidence" value="ECO:0007669"/>
    <property type="project" value="InterPro"/>
</dbReference>
<feature type="domain" description="Peptidase M14" evidence="13">
    <location>
        <begin position="64"/>
        <end position="372"/>
    </location>
</feature>
<dbReference type="NCBIfam" id="NF038128">
    <property type="entry name" value="choice_anch_J"/>
    <property type="match status" value="1"/>
</dbReference>
<dbReference type="GO" id="GO:0005615">
    <property type="term" value="C:extracellular space"/>
    <property type="evidence" value="ECO:0007669"/>
    <property type="project" value="TreeGrafter"/>
</dbReference>
<evidence type="ECO:0000256" key="8">
    <source>
        <dbReference type="ARBA" id="ARBA00022833"/>
    </source>
</evidence>
<dbReference type="InterPro" id="IPR033810">
    <property type="entry name" value="Carboxypeptidase_T"/>
</dbReference>
<evidence type="ECO:0000256" key="3">
    <source>
        <dbReference type="ARBA" id="ARBA00022645"/>
    </source>
</evidence>
<dbReference type="SMART" id="SM00631">
    <property type="entry name" value="Zn_pept"/>
    <property type="match status" value="1"/>
</dbReference>
<dbReference type="InterPro" id="IPR000834">
    <property type="entry name" value="Peptidase_M14"/>
</dbReference>
<dbReference type="AlphaFoldDB" id="A0A257LT04"/>
<evidence type="ECO:0000256" key="7">
    <source>
        <dbReference type="ARBA" id="ARBA00022801"/>
    </source>
</evidence>
<evidence type="ECO:0000256" key="4">
    <source>
        <dbReference type="ARBA" id="ARBA00022670"/>
    </source>
</evidence>
<comment type="cofactor">
    <cofactor evidence="1">
        <name>Zn(2+)</name>
        <dbReference type="ChEBI" id="CHEBI:29105"/>
    </cofactor>
</comment>
<protein>
    <recommendedName>
        <fullName evidence="11">carboxypeptidase T</fullName>
        <ecNumber evidence="11">3.4.17.18</ecNumber>
    </recommendedName>
</protein>
<keyword evidence="8" id="KW-0862">Zinc</keyword>
<keyword evidence="4" id="KW-0645">Protease</keyword>
<dbReference type="PANTHER" id="PTHR11705">
    <property type="entry name" value="PROTEASE FAMILY M14 CARBOXYPEPTIDASE A,B"/>
    <property type="match status" value="1"/>
</dbReference>
<feature type="active site" description="Proton donor/acceptor" evidence="12">
    <location>
        <position position="342"/>
    </location>
</feature>
<comment type="catalytic activity">
    <reaction evidence="10">
        <text>Releases a C-terminal residue, which may be hydrophobic or positively charged.</text>
        <dbReference type="EC" id="3.4.17.18"/>
    </reaction>
</comment>
<dbReference type="GO" id="GO:0006508">
    <property type="term" value="P:proteolysis"/>
    <property type="evidence" value="ECO:0007669"/>
    <property type="project" value="UniProtKB-KW"/>
</dbReference>
<accession>A0A257LT04</accession>
<dbReference type="Pfam" id="PF00246">
    <property type="entry name" value="Peptidase_M14"/>
    <property type="match status" value="1"/>
</dbReference>
<organism evidence="14 15">
    <name type="scientific">candidate division WOR-3 bacterium 4484_18</name>
    <dbReference type="NCBI Taxonomy" id="2020626"/>
    <lineage>
        <taxon>Bacteria</taxon>
        <taxon>Bacteria division WOR-3</taxon>
    </lineage>
</organism>
<evidence type="ECO:0000259" key="13">
    <source>
        <dbReference type="PROSITE" id="PS52035"/>
    </source>
</evidence>
<name>A0A257LT04_UNCW3</name>
<dbReference type="Pfam" id="PF20773">
    <property type="entry name" value="InhA-like_MAM"/>
    <property type="match status" value="1"/>
</dbReference>
<evidence type="ECO:0000256" key="5">
    <source>
        <dbReference type="ARBA" id="ARBA00022723"/>
    </source>
</evidence>
<keyword evidence="6" id="KW-0732">Signal</keyword>
<reference evidence="15" key="1">
    <citation type="submission" date="2017-07" db="EMBL/GenBank/DDBJ databases">
        <title>Novel pathways for hydrocarbon cycling and metabolic interdependencies in hydrothermal sediment communities.</title>
        <authorList>
            <person name="Dombrowski N."/>
            <person name="Seitz K."/>
            <person name="Teske A."/>
            <person name="Baker B."/>
        </authorList>
    </citation>
    <scope>NUCLEOTIDE SEQUENCE [LARGE SCALE GENOMIC DNA]</scope>
</reference>
<keyword evidence="9" id="KW-0482">Metalloprotease</keyword>
<dbReference type="EMBL" id="NMUJ01000051">
    <property type="protein sequence ID" value="OYV02797.1"/>
    <property type="molecule type" value="Genomic_DNA"/>
</dbReference>
<sequence>MINSSLVRVYAPIHEVKLTRDVELAAVFKDSFDLIVKSYVEIPPYPYRVIIEDMEQEILSRKDGYHSFDGFVDTFTQIAVNHTHIAVLDTIGWSYEGRPILVMKLSDNPQVDEHEPAILFVGLHHAREWPSLEIVLFFADTLTQAYGYDGLITELINSCEVYLLPCLNPDGYVYCHDEGHDWRKNRHYFEEFDTCGVDLNRNYGGATNGDYEGDWGSIVSWAVSHYPASHTYTGEAPFSELETQALRDLILQEDFVFAITYHTYGEMVIWPWGYTFECAPDSTILEDIGYGMASRITCQSGYGTYTAQQSSMLYPTSGDMCDWVYGYSLYLRGYPTFPYTVEACAEFHPPAGCIHQVVRENFDAAVYVMAVADSIQGLRVPWIVSPVITGMDYEDTILTVEWYPPVPGYRYALEKSVGWPWHIDSAESETNWWVSNGFVRSGDRSYSGSYSYFSNLNEYSAEHTHWMVTPIAFPVDTSDTVTFAIWYDIEYLYDRGFFEVSTNGREWYVIDDFTGSSEGWEVKSYPLRDYAGKSIYLRFRYTVDTYVFGEGMYVDDIKLKRPDTVVTIDTCITDTVYRFVVTPGTYYLRVRGEGTRGWGDWSAWYRVTTETGIASYSVKGWHVRANIVTNVLEIQHAGDVKLSMFDIMGRRVYEMQLDGRGVTKISVRNLPPGVYFIHDMNGTTQRIAVVR</sequence>